<sequence length="245" mass="27182">MKTSQKKLFKLSIVFLCLSLFLGSFSYATKEETKPLKGMTVGIDPGHQLKGNSKKEPIAPNSTKMKAKVTSGTTGRFSKVPEHVLNLQVGLKLKEKLESMGATVVMTREKAEVDISNIERAKICNEADCDMVLRLHADGADDSKINGYSILVPSGKYTEKIQKKSTSFAKILDKKIAHNCGEIKSRGLSKRSDITGFNWSKVPVIILEMGFMSNKKDDKIMQTEEYQKKLVSAVASALIEYKNQK</sequence>
<evidence type="ECO:0000256" key="1">
    <source>
        <dbReference type="ARBA" id="ARBA00022801"/>
    </source>
</evidence>
<name>A0ABV9QMU5_9FIRM</name>
<evidence type="ECO:0000313" key="6">
    <source>
        <dbReference type="Proteomes" id="UP001595916"/>
    </source>
</evidence>
<keyword evidence="3" id="KW-0732">Signal</keyword>
<feature type="domain" description="MurNAc-LAA" evidence="4">
    <location>
        <begin position="121"/>
        <end position="239"/>
    </location>
</feature>
<feature type="region of interest" description="Disordered" evidence="2">
    <location>
        <begin position="37"/>
        <end position="63"/>
    </location>
</feature>
<dbReference type="Gene3D" id="3.40.630.40">
    <property type="entry name" value="Zn-dependent exopeptidases"/>
    <property type="match status" value="1"/>
</dbReference>
<dbReference type="PANTHER" id="PTHR30404:SF0">
    <property type="entry name" value="N-ACETYLMURAMOYL-L-ALANINE AMIDASE AMIC"/>
    <property type="match status" value="1"/>
</dbReference>
<dbReference type="EMBL" id="JBHSHL010000059">
    <property type="protein sequence ID" value="MFC4805677.1"/>
    <property type="molecule type" value="Genomic_DNA"/>
</dbReference>
<protein>
    <submittedName>
        <fullName evidence="5">N-acetylmuramoyl-L-alanine amidase</fullName>
    </submittedName>
</protein>
<evidence type="ECO:0000256" key="3">
    <source>
        <dbReference type="SAM" id="SignalP"/>
    </source>
</evidence>
<evidence type="ECO:0000313" key="5">
    <source>
        <dbReference type="EMBL" id="MFC4805677.1"/>
    </source>
</evidence>
<dbReference type="Pfam" id="PF01520">
    <property type="entry name" value="Amidase_3"/>
    <property type="match status" value="1"/>
</dbReference>
<dbReference type="CDD" id="cd02696">
    <property type="entry name" value="MurNAc-LAA"/>
    <property type="match status" value="1"/>
</dbReference>
<organism evidence="5 6">
    <name type="scientific">Filifactor villosus</name>
    <dbReference type="NCBI Taxonomy" id="29374"/>
    <lineage>
        <taxon>Bacteria</taxon>
        <taxon>Bacillati</taxon>
        <taxon>Bacillota</taxon>
        <taxon>Clostridia</taxon>
        <taxon>Peptostreptococcales</taxon>
        <taxon>Filifactoraceae</taxon>
        <taxon>Filifactor</taxon>
    </lineage>
</organism>
<dbReference type="RefSeq" id="WP_379789300.1">
    <property type="nucleotide sequence ID" value="NZ_JBHSHL010000059.1"/>
</dbReference>
<proteinExistence type="predicted"/>
<evidence type="ECO:0000256" key="2">
    <source>
        <dbReference type="SAM" id="MobiDB-lite"/>
    </source>
</evidence>
<feature type="signal peptide" evidence="3">
    <location>
        <begin position="1"/>
        <end position="28"/>
    </location>
</feature>
<dbReference type="SMART" id="SM00646">
    <property type="entry name" value="Ami_3"/>
    <property type="match status" value="1"/>
</dbReference>
<keyword evidence="6" id="KW-1185">Reference proteome</keyword>
<feature type="chain" id="PRO_5045770752" evidence="3">
    <location>
        <begin position="29"/>
        <end position="245"/>
    </location>
</feature>
<comment type="caution">
    <text evidence="5">The sequence shown here is derived from an EMBL/GenBank/DDBJ whole genome shotgun (WGS) entry which is preliminary data.</text>
</comment>
<dbReference type="InterPro" id="IPR002508">
    <property type="entry name" value="MurNAc-LAA_cat"/>
</dbReference>
<evidence type="ECO:0000259" key="4">
    <source>
        <dbReference type="SMART" id="SM00646"/>
    </source>
</evidence>
<accession>A0ABV9QMU5</accession>
<dbReference type="SUPFAM" id="SSF53187">
    <property type="entry name" value="Zn-dependent exopeptidases"/>
    <property type="match status" value="1"/>
</dbReference>
<dbReference type="PANTHER" id="PTHR30404">
    <property type="entry name" value="N-ACETYLMURAMOYL-L-ALANINE AMIDASE"/>
    <property type="match status" value="1"/>
</dbReference>
<dbReference type="Proteomes" id="UP001595916">
    <property type="component" value="Unassembled WGS sequence"/>
</dbReference>
<keyword evidence="1" id="KW-0378">Hydrolase</keyword>
<dbReference type="InterPro" id="IPR050695">
    <property type="entry name" value="N-acetylmuramoyl_amidase_3"/>
</dbReference>
<reference evidence="6" key="1">
    <citation type="journal article" date="2019" name="Int. J. Syst. Evol. Microbiol.">
        <title>The Global Catalogue of Microorganisms (GCM) 10K type strain sequencing project: providing services to taxonomists for standard genome sequencing and annotation.</title>
        <authorList>
            <consortium name="The Broad Institute Genomics Platform"/>
            <consortium name="The Broad Institute Genome Sequencing Center for Infectious Disease"/>
            <person name="Wu L."/>
            <person name="Ma J."/>
        </authorList>
    </citation>
    <scope>NUCLEOTIDE SEQUENCE [LARGE SCALE GENOMIC DNA]</scope>
    <source>
        <strain evidence="6">CCUG 46385</strain>
    </source>
</reference>
<gene>
    <name evidence="5" type="ORF">ACFO4R_11445</name>
</gene>